<proteinExistence type="predicted"/>
<accession>A0AC35TSY3</accession>
<sequence>MLFYIIVFSLLQISYSIGTLKHIQIFTRHGNRMPVRYLSFPNDPPLNMSTVPYSLGELTNEGINNIYMLGQRLNIRYGSMLLNDFIVSKHLSAVSGIDNRTSESTEALLAGMFIPGPSQIWNSFLPWKPIALTTTPILDEVGLGITTRCPHMMQTFDIKKIMNDLNGEFRDNITFISDLIGMKIDNATQLADIIENIATRYNLSFLPLSKASQTQEMRDEIANIHNRLQSGFIGKIIESSGGWHHGLIMTNIRNFIGNRTDHKMMLYGGHDTNIMTIANIYKIKDLAQNLAPYCSFLAIELHNINGIDQIQILFNNGSDPADTRLYNLSSTCGSPCTVEKFQNLYQEYSSSKWTSDCHGLNEAAESSMIFLTFSTILNFVFLACIMILSITCLNYRNLYLKNVLSDSTPLLLMR</sequence>
<dbReference type="Proteomes" id="UP000095286">
    <property type="component" value="Unplaced"/>
</dbReference>
<dbReference type="WBParaSite" id="RSKR_0000399800.1">
    <property type="protein sequence ID" value="RSKR_0000399800.1"/>
    <property type="gene ID" value="RSKR_0000399800"/>
</dbReference>
<evidence type="ECO:0000313" key="1">
    <source>
        <dbReference type="Proteomes" id="UP000095286"/>
    </source>
</evidence>
<evidence type="ECO:0000313" key="2">
    <source>
        <dbReference type="WBParaSite" id="RSKR_0000399800.1"/>
    </source>
</evidence>
<organism evidence="1 2">
    <name type="scientific">Rhabditophanes sp. KR3021</name>
    <dbReference type="NCBI Taxonomy" id="114890"/>
    <lineage>
        <taxon>Eukaryota</taxon>
        <taxon>Metazoa</taxon>
        <taxon>Ecdysozoa</taxon>
        <taxon>Nematoda</taxon>
        <taxon>Chromadorea</taxon>
        <taxon>Rhabditida</taxon>
        <taxon>Tylenchina</taxon>
        <taxon>Panagrolaimomorpha</taxon>
        <taxon>Strongyloidoidea</taxon>
        <taxon>Alloionematidae</taxon>
        <taxon>Rhabditophanes</taxon>
    </lineage>
</organism>
<name>A0AC35TSY3_9BILA</name>
<protein>
    <submittedName>
        <fullName evidence="2">Lysosomal acid phosphatase</fullName>
    </submittedName>
</protein>
<reference evidence="2" key="1">
    <citation type="submission" date="2016-11" db="UniProtKB">
        <authorList>
            <consortium name="WormBaseParasite"/>
        </authorList>
    </citation>
    <scope>IDENTIFICATION</scope>
    <source>
        <strain evidence="2">KR3021</strain>
    </source>
</reference>